<sequence length="177" mass="21023">MSGRFLVLLVTVAVCFGALYFFLDSAHSTYRESKEVMVFQRQDYWSDMSYQQKVFIKSDRPTEWTLSMGKVKSRTYEETEKNREFLQDFEKGLDKAISEETEVFTWATVVVLTFFYVVLYRNEWIAPDKKFPKQGLFIGFFLAAYFCMHIFQHVQPALYAKEDAEDAYYDLRVGFRQ</sequence>
<keyword evidence="3" id="KW-1185">Reference proteome</keyword>
<keyword evidence="1" id="KW-1133">Transmembrane helix</keyword>
<protein>
    <submittedName>
        <fullName evidence="2">Uncharacterized protein</fullName>
    </submittedName>
</protein>
<dbReference type="EMBL" id="JAUHTR010000002">
    <property type="protein sequence ID" value="MDN4524166.1"/>
    <property type="molecule type" value="Genomic_DNA"/>
</dbReference>
<feature type="transmembrane region" description="Helical" evidence="1">
    <location>
        <begin position="134"/>
        <end position="151"/>
    </location>
</feature>
<evidence type="ECO:0000256" key="1">
    <source>
        <dbReference type="SAM" id="Phobius"/>
    </source>
</evidence>
<organism evidence="2 3">
    <name type="scientific">Fictibacillus fluitans</name>
    <dbReference type="NCBI Taxonomy" id="3058422"/>
    <lineage>
        <taxon>Bacteria</taxon>
        <taxon>Bacillati</taxon>
        <taxon>Bacillota</taxon>
        <taxon>Bacilli</taxon>
        <taxon>Bacillales</taxon>
        <taxon>Fictibacillaceae</taxon>
        <taxon>Fictibacillus</taxon>
    </lineage>
</organism>
<feature type="transmembrane region" description="Helical" evidence="1">
    <location>
        <begin position="103"/>
        <end position="122"/>
    </location>
</feature>
<reference evidence="2" key="1">
    <citation type="submission" date="2023-07" db="EMBL/GenBank/DDBJ databases">
        <title>Fictibacillus sp. isolated from freshwater pond.</title>
        <authorList>
            <person name="Kirdat K."/>
            <person name="Bhat A."/>
            <person name="Mourya A."/>
            <person name="Yadav A."/>
        </authorList>
    </citation>
    <scope>NUCLEOTIDE SEQUENCE</scope>
    <source>
        <strain evidence="2">NE201</strain>
    </source>
</reference>
<proteinExistence type="predicted"/>
<feature type="transmembrane region" description="Helical" evidence="1">
    <location>
        <begin position="5"/>
        <end position="23"/>
    </location>
</feature>
<dbReference type="Proteomes" id="UP001172721">
    <property type="component" value="Unassembled WGS sequence"/>
</dbReference>
<name>A0ABT8HTS3_9BACL</name>
<evidence type="ECO:0000313" key="3">
    <source>
        <dbReference type="Proteomes" id="UP001172721"/>
    </source>
</evidence>
<keyword evidence="1" id="KW-0812">Transmembrane</keyword>
<accession>A0ABT8HTS3</accession>
<comment type="caution">
    <text evidence="2">The sequence shown here is derived from an EMBL/GenBank/DDBJ whole genome shotgun (WGS) entry which is preliminary data.</text>
</comment>
<evidence type="ECO:0000313" key="2">
    <source>
        <dbReference type="EMBL" id="MDN4524166.1"/>
    </source>
</evidence>
<gene>
    <name evidence="2" type="ORF">QYB97_06755</name>
</gene>
<keyword evidence="1" id="KW-0472">Membrane</keyword>
<dbReference type="RefSeq" id="WP_301165214.1">
    <property type="nucleotide sequence ID" value="NZ_JAUHTR010000002.1"/>
</dbReference>